<name>A0A437AKU7_9MICR</name>
<evidence type="ECO:0000313" key="2">
    <source>
        <dbReference type="EMBL" id="RVD91722.1"/>
    </source>
</evidence>
<dbReference type="AlphaFoldDB" id="A0A437AKU7"/>
<accession>A0A437AKU7</accession>
<dbReference type="VEuPathDB" id="MicrosporidiaDB:TUBRATIS_18150"/>
<reference evidence="2 3" key="1">
    <citation type="submission" date="2018-10" db="EMBL/GenBank/DDBJ databases">
        <title>Draft genome sequence of the microsporidian Tubulinosema ratisbonensis.</title>
        <authorList>
            <person name="Polonais V."/>
            <person name="Peyretaillade E."/>
            <person name="Niehus S."/>
            <person name="Wawrzyniak I."/>
            <person name="Franchet A."/>
            <person name="Gaspin C."/>
            <person name="Reichstadt M."/>
            <person name="Belser C."/>
            <person name="Labadie K."/>
            <person name="Delbac F."/>
            <person name="Ferrandon D."/>
        </authorList>
    </citation>
    <scope>NUCLEOTIDE SEQUENCE [LARGE SCALE GENOMIC DNA]</scope>
    <source>
        <strain evidence="2 3">Franzen</strain>
    </source>
</reference>
<dbReference type="Pfam" id="PF14976">
    <property type="entry name" value="YPEH2ZP"/>
    <property type="match status" value="1"/>
</dbReference>
<evidence type="ECO:0000256" key="1">
    <source>
        <dbReference type="ARBA" id="ARBA00006888"/>
    </source>
</evidence>
<dbReference type="GO" id="GO:0005829">
    <property type="term" value="C:cytosol"/>
    <property type="evidence" value="ECO:0007669"/>
    <property type="project" value="UniProtKB-ARBA"/>
</dbReference>
<dbReference type="PANTHER" id="PTHR31841">
    <property type="entry name" value="PROTEIN FAM72A-RELATED"/>
    <property type="match status" value="1"/>
</dbReference>
<comment type="similarity">
    <text evidence="1">Belongs to the FAM72 family.</text>
</comment>
<comment type="caution">
    <text evidence="2">The sequence shown here is derived from an EMBL/GenBank/DDBJ whole genome shotgun (WGS) entry which is preliminary data.</text>
</comment>
<evidence type="ECO:0000313" key="3">
    <source>
        <dbReference type="Proteomes" id="UP000282876"/>
    </source>
</evidence>
<sequence length="137" mass="15894">MPVKDALFNNSEEKIYSLVCKECRNPLVKYSLKSCLLTDYSVNFYSTNVISEKISTVNGFYKAFTCKCRVTDMGCINCGTIIGYHIMQPCIKCLSSKNNGHLWMFYEKLVYAFDNTKEFKKSEKLDNKCKNELEIER</sequence>
<organism evidence="2 3">
    <name type="scientific">Tubulinosema ratisbonensis</name>
    <dbReference type="NCBI Taxonomy" id="291195"/>
    <lineage>
        <taxon>Eukaryota</taxon>
        <taxon>Fungi</taxon>
        <taxon>Fungi incertae sedis</taxon>
        <taxon>Microsporidia</taxon>
        <taxon>Tubulinosematoidea</taxon>
        <taxon>Tubulinosematidae</taxon>
        <taxon>Tubulinosema</taxon>
    </lineage>
</organism>
<dbReference type="InterPro" id="IPR026768">
    <property type="entry name" value="YPEH2ZP"/>
</dbReference>
<dbReference type="EMBL" id="RCSS01000433">
    <property type="protein sequence ID" value="RVD91722.1"/>
    <property type="molecule type" value="Genomic_DNA"/>
</dbReference>
<protein>
    <submittedName>
        <fullName evidence="2">FAM72 domain-containing protein</fullName>
    </submittedName>
</protein>
<proteinExistence type="inferred from homology"/>
<dbReference type="STRING" id="291195.A0A437AKU7"/>
<keyword evidence="3" id="KW-1185">Reference proteome</keyword>
<dbReference type="OrthoDB" id="2526683at2759"/>
<gene>
    <name evidence="2" type="ORF">TUBRATIS_18150</name>
</gene>
<dbReference type="Proteomes" id="UP000282876">
    <property type="component" value="Unassembled WGS sequence"/>
</dbReference>
<dbReference type="PANTHER" id="PTHR31841:SF1">
    <property type="entry name" value="PROTEIN FAM72A-RELATED"/>
    <property type="match status" value="1"/>
</dbReference>